<gene>
    <name evidence="2" type="ORF">CY0110_27039</name>
</gene>
<dbReference type="AlphaFoldDB" id="A3IVP4"/>
<dbReference type="OrthoDB" id="505288at2"/>
<keyword evidence="3" id="KW-1185">Reference proteome</keyword>
<dbReference type="eggNOG" id="COG0270">
    <property type="taxonomic scope" value="Bacteria"/>
</dbReference>
<proteinExistence type="predicted"/>
<dbReference type="RefSeq" id="WP_008277453.1">
    <property type="nucleotide sequence ID" value="NZ_AAXW01000044.1"/>
</dbReference>
<dbReference type="Proteomes" id="UP000003781">
    <property type="component" value="Unassembled WGS sequence"/>
</dbReference>
<dbReference type="EMBL" id="AAXW01000044">
    <property type="protein sequence ID" value="EAZ89434.1"/>
    <property type="molecule type" value="Genomic_DNA"/>
</dbReference>
<evidence type="ECO:0000313" key="3">
    <source>
        <dbReference type="Proteomes" id="UP000003781"/>
    </source>
</evidence>
<reference evidence="2 3" key="1">
    <citation type="submission" date="2007-03" db="EMBL/GenBank/DDBJ databases">
        <authorList>
            <person name="Stal L."/>
            <person name="Ferriera S."/>
            <person name="Johnson J."/>
            <person name="Kravitz S."/>
            <person name="Beeson K."/>
            <person name="Sutton G."/>
            <person name="Rogers Y.-H."/>
            <person name="Friedman R."/>
            <person name="Frazier M."/>
            <person name="Venter J.C."/>
        </authorList>
    </citation>
    <scope>NUCLEOTIDE SEQUENCE [LARGE SCALE GENOMIC DNA]</scope>
    <source>
        <strain evidence="2 3">CCY0110</strain>
    </source>
</reference>
<evidence type="ECO:0000256" key="1">
    <source>
        <dbReference type="SAM" id="MobiDB-lite"/>
    </source>
</evidence>
<comment type="caution">
    <text evidence="2">The sequence shown here is derived from an EMBL/GenBank/DDBJ whole genome shotgun (WGS) entry which is preliminary data.</text>
</comment>
<protein>
    <recommendedName>
        <fullName evidence="4">Benzoyl-CoA reductase/2-hydroxyglutaryl-CoA dehydratase subunit, BcrC/BadD/HgdB</fullName>
    </recommendedName>
</protein>
<evidence type="ECO:0000313" key="2">
    <source>
        <dbReference type="EMBL" id="EAZ89434.1"/>
    </source>
</evidence>
<accession>A3IVP4</accession>
<feature type="region of interest" description="Disordered" evidence="1">
    <location>
        <begin position="1"/>
        <end position="21"/>
    </location>
</feature>
<name>A3IVP4_9CHRO</name>
<organism evidence="2 3">
    <name type="scientific">Crocosphaera chwakensis CCY0110</name>
    <dbReference type="NCBI Taxonomy" id="391612"/>
    <lineage>
        <taxon>Bacteria</taxon>
        <taxon>Bacillati</taxon>
        <taxon>Cyanobacteriota</taxon>
        <taxon>Cyanophyceae</taxon>
        <taxon>Oscillatoriophycideae</taxon>
        <taxon>Chroococcales</taxon>
        <taxon>Aphanothecaceae</taxon>
        <taxon>Crocosphaera</taxon>
        <taxon>Crocosphaera chwakensis</taxon>
    </lineage>
</organism>
<evidence type="ECO:0008006" key="4">
    <source>
        <dbReference type="Google" id="ProtNLM"/>
    </source>
</evidence>
<sequence>MSNSINSLERFKSNRQKRNRNNIINKTVKTRSKNKQKISVIDEIRERRPVPNPWRVGEVAQIVVKKNPDLKGRSGQWCIIEEVLNFSCLVKTWDGTIQVKIENLKDVYYSSKQQQEMKKISDRLEQITQNQLEDSIKKFLEGLGQIDRPFLTALEDKILTVLETES</sequence>